<dbReference type="InterPro" id="IPR018564">
    <property type="entry name" value="Repl_chkpnt_MRC1_dom"/>
</dbReference>
<feature type="compositionally biased region" description="Acidic residues" evidence="4">
    <location>
        <begin position="1018"/>
        <end position="1030"/>
    </location>
</feature>
<feature type="compositionally biased region" description="Acidic residues" evidence="4">
    <location>
        <begin position="546"/>
        <end position="585"/>
    </location>
</feature>
<feature type="compositionally biased region" description="Basic and acidic residues" evidence="4">
    <location>
        <begin position="194"/>
        <end position="213"/>
    </location>
</feature>
<gene>
    <name evidence="6" type="ORF">LTR05_003972</name>
</gene>
<feature type="region of interest" description="Disordered" evidence="4">
    <location>
        <begin position="644"/>
        <end position="675"/>
    </location>
</feature>
<dbReference type="EMBL" id="JAVRRJ010000003">
    <property type="protein sequence ID" value="KAK5086804.1"/>
    <property type="molecule type" value="Genomic_DNA"/>
</dbReference>
<dbReference type="GO" id="GO:0007095">
    <property type="term" value="P:mitotic G2 DNA damage checkpoint signaling"/>
    <property type="evidence" value="ECO:0007669"/>
    <property type="project" value="TreeGrafter"/>
</dbReference>
<feature type="region of interest" description="Disordered" evidence="4">
    <location>
        <begin position="1"/>
        <end position="276"/>
    </location>
</feature>
<feature type="compositionally biased region" description="Polar residues" evidence="4">
    <location>
        <begin position="88"/>
        <end position="97"/>
    </location>
</feature>
<evidence type="ECO:0000256" key="2">
    <source>
        <dbReference type="ARBA" id="ARBA00022553"/>
    </source>
</evidence>
<name>A0AAN7YHX7_9EURO</name>
<evidence type="ECO:0000256" key="3">
    <source>
        <dbReference type="ARBA" id="ARBA00023242"/>
    </source>
</evidence>
<feature type="region of interest" description="Disordered" evidence="4">
    <location>
        <begin position="1242"/>
        <end position="1333"/>
    </location>
</feature>
<feature type="compositionally biased region" description="Acidic residues" evidence="4">
    <location>
        <begin position="883"/>
        <end position="892"/>
    </location>
</feature>
<dbReference type="GO" id="GO:0005634">
    <property type="term" value="C:nucleus"/>
    <property type="evidence" value="ECO:0007669"/>
    <property type="project" value="UniProtKB-SubCell"/>
</dbReference>
<dbReference type="Pfam" id="PF09444">
    <property type="entry name" value="MRC1"/>
    <property type="match status" value="1"/>
</dbReference>
<feature type="compositionally biased region" description="Acidic residues" evidence="4">
    <location>
        <begin position="899"/>
        <end position="908"/>
    </location>
</feature>
<feature type="compositionally biased region" description="Polar residues" evidence="4">
    <location>
        <begin position="1036"/>
        <end position="1046"/>
    </location>
</feature>
<feature type="domain" description="DNA replication checkpoint mediator MRC1" evidence="5">
    <location>
        <begin position="873"/>
        <end position="1013"/>
    </location>
</feature>
<comment type="caution">
    <text evidence="6">The sequence shown here is derived from an EMBL/GenBank/DDBJ whole genome shotgun (WGS) entry which is preliminary data.</text>
</comment>
<dbReference type="GO" id="GO:0033314">
    <property type="term" value="P:mitotic DNA replication checkpoint signaling"/>
    <property type="evidence" value="ECO:0007669"/>
    <property type="project" value="TreeGrafter"/>
</dbReference>
<feature type="compositionally biased region" description="Acidic residues" evidence="4">
    <location>
        <begin position="1143"/>
        <end position="1154"/>
    </location>
</feature>
<keyword evidence="3" id="KW-0539">Nucleus</keyword>
<keyword evidence="2" id="KW-0597">Phosphoprotein</keyword>
<feature type="region of interest" description="Disordered" evidence="4">
    <location>
        <begin position="310"/>
        <end position="349"/>
    </location>
</feature>
<evidence type="ECO:0000313" key="6">
    <source>
        <dbReference type="EMBL" id="KAK5086804.1"/>
    </source>
</evidence>
<feature type="compositionally biased region" description="Acidic residues" evidence="4">
    <location>
        <begin position="595"/>
        <end position="605"/>
    </location>
</feature>
<feature type="compositionally biased region" description="Polar residues" evidence="4">
    <location>
        <begin position="142"/>
        <end position="171"/>
    </location>
</feature>
<accession>A0AAN7YHX7</accession>
<feature type="compositionally biased region" description="Basic residues" evidence="4">
    <location>
        <begin position="130"/>
        <end position="141"/>
    </location>
</feature>
<feature type="compositionally biased region" description="Basic and acidic residues" evidence="4">
    <location>
        <begin position="516"/>
        <end position="545"/>
    </location>
</feature>
<feature type="region of interest" description="Disordered" evidence="4">
    <location>
        <begin position="872"/>
        <end position="925"/>
    </location>
</feature>
<feature type="compositionally biased region" description="Polar residues" evidence="4">
    <location>
        <begin position="310"/>
        <end position="323"/>
    </location>
</feature>
<reference evidence="6 7" key="1">
    <citation type="submission" date="2023-08" db="EMBL/GenBank/DDBJ databases">
        <title>Black Yeasts Isolated from many extreme environments.</title>
        <authorList>
            <person name="Coleine C."/>
            <person name="Stajich J.E."/>
            <person name="Selbmann L."/>
        </authorList>
    </citation>
    <scope>NUCLEOTIDE SEQUENCE [LARGE SCALE GENOMIC DNA]</scope>
    <source>
        <strain evidence="6 7">CCFEE 5910</strain>
    </source>
</reference>
<organism evidence="6 7">
    <name type="scientific">Lithohypha guttulata</name>
    <dbReference type="NCBI Taxonomy" id="1690604"/>
    <lineage>
        <taxon>Eukaryota</taxon>
        <taxon>Fungi</taxon>
        <taxon>Dikarya</taxon>
        <taxon>Ascomycota</taxon>
        <taxon>Pezizomycotina</taxon>
        <taxon>Eurotiomycetes</taxon>
        <taxon>Chaetothyriomycetidae</taxon>
        <taxon>Chaetothyriales</taxon>
        <taxon>Trichomeriaceae</taxon>
        <taxon>Lithohypha</taxon>
    </lineage>
</organism>
<feature type="region of interest" description="Disordered" evidence="4">
    <location>
        <begin position="801"/>
        <end position="847"/>
    </location>
</feature>
<dbReference type="PANTHER" id="PTHR14396">
    <property type="entry name" value="CLASPIN"/>
    <property type="match status" value="1"/>
</dbReference>
<feature type="compositionally biased region" description="Polar residues" evidence="4">
    <location>
        <begin position="1242"/>
        <end position="1261"/>
    </location>
</feature>
<feature type="compositionally biased region" description="Polar residues" evidence="4">
    <location>
        <begin position="1056"/>
        <end position="1065"/>
    </location>
</feature>
<feature type="region of interest" description="Disordered" evidence="4">
    <location>
        <begin position="1010"/>
        <end position="1071"/>
    </location>
</feature>
<feature type="compositionally biased region" description="Acidic residues" evidence="4">
    <location>
        <begin position="506"/>
        <end position="515"/>
    </location>
</feature>
<feature type="compositionally biased region" description="Basic and acidic residues" evidence="4">
    <location>
        <begin position="1264"/>
        <end position="1278"/>
    </location>
</feature>
<evidence type="ECO:0000313" key="7">
    <source>
        <dbReference type="Proteomes" id="UP001309876"/>
    </source>
</evidence>
<evidence type="ECO:0000259" key="5">
    <source>
        <dbReference type="Pfam" id="PF09444"/>
    </source>
</evidence>
<sequence>MSGTLSSQSSSSSSPDTSPAIAPAKRSVRELLAELSDSDEDVSNLTTRRQEKPKSPSAISHSDEASDEDDLLVGGGRLTARLAGAVTSDRTSTSNEPLATDPVTRSLEREGEDEPALSRRQSSDEEEFRPKKRMLLKRKRQTTPSNDLTTSQQSAIRDPSPSTVSISSPLFVSSPGRKETATPAGKSRFQVLVEKARNERLAREEAEQAKQEARQAQLAVKSPERRGKRGSSPADDSGEDSDRSEIATAKRLTKDARPTRKASKKALEEMNRETQRMHRNMQLAHQATTKKKFTKESFFASFNHALPTTTEVADQLDSSSSVPPSDAEAVRSHTTPPTSPLRSPVKDTSLPVVVDQAVDNEHAEDDTYNIPNLRAIASARKLKAISKEQMAAPDTQTLPPTRVLIDAHHDNDSDSDIEVVYEKASKRKYAAFENLPKRKARQTQSHLALRSLAHVKPEKDGKSSISRADMAPFLLRAARMQALEERRAKIDKLKAAGVVVQTVEEKEQEEEELEDLVERARQEDEEIRKREKELAKKEGTYQKDALDDDDSDEDDEDFDPEDREDAQSGSEEDGEDDGQDADDEEPQHNPLVDESASETEDEAASDIEPMIGADNADGDDLVDPAQVKTAIISRSARPIRVILDDDEDEEEPAILQKQYSPSLPPARETPQSLVRSGHKVIPGLQHSDDLPLGLTQAFAATMADYQTPGDRATQEQDSMDILRDLPSPHIGIVPRLNRAESLDMISECVANSQPQSMNLDLALSQTQQIHQSPAIAVHRSQTPFEPTQDAGYLFSPYTGKRFGETPSTRPYSTEETIDLPQVEDSPIPRRKGKLQRGRQAEDEEISVDTTTKSVFHVMKVAAKRGIRDGYMKKKSEARRVVDEAAEESDDEYAGLGGASDDESGEENEEDRRMIDEDTQVGRGDEAKLAKLHADREREADAAGVSKLLKDITTGALRRKRGAGDDLDLSDDEDVATRRQQAKQREFARMRRELLKNEAVSKIAEDKRKEAFLRSIEDRDADDEGDDEFDQPETSLEVDSQDQSQPKTGEGNEGNRADSQATTSSVAALKPLRESQLNIGAFDHRRARVAVSQKPGTLAEIRESVSFLIEEPESQAGLLDLGLSDSEEEPEAYVDLDRHFQQAEADEEDEKEDLGDFVVADDNRDSGSESVFKKPELPSTGGSRAPYSERRTKAVNVVDRLSLRKQASSSSSISGSASKLAFSIKAGSSGLSGVPSLLRRATTNSSLSSVSGRGNTSNTGVVTNEPERGSAAQEKEFVRKGANTSRNAINYQGRQNLKEEKMSARAGIVKQQQQKKTKKNGSFLTGLFRGDTWA</sequence>
<feature type="region of interest" description="Disordered" evidence="4">
    <location>
        <begin position="953"/>
        <end position="985"/>
    </location>
</feature>
<proteinExistence type="predicted"/>
<feature type="compositionally biased region" description="Basic and acidic residues" evidence="4">
    <location>
        <begin position="1160"/>
        <end position="1175"/>
    </location>
</feature>
<dbReference type="GO" id="GO:0010997">
    <property type="term" value="F:anaphase-promoting complex binding"/>
    <property type="evidence" value="ECO:0007669"/>
    <property type="project" value="TreeGrafter"/>
</dbReference>
<feature type="compositionally biased region" description="Basic and acidic residues" evidence="4">
    <location>
        <begin position="872"/>
        <end position="882"/>
    </location>
</feature>
<feature type="region of interest" description="Disordered" evidence="4">
    <location>
        <begin position="1138"/>
        <end position="1190"/>
    </location>
</feature>
<feature type="compositionally biased region" description="Low complexity" evidence="4">
    <location>
        <begin position="1"/>
        <end position="14"/>
    </location>
</feature>
<feature type="compositionally biased region" description="Basic and acidic residues" evidence="4">
    <location>
        <begin position="265"/>
        <end position="276"/>
    </location>
</feature>
<evidence type="ECO:0000256" key="1">
    <source>
        <dbReference type="ARBA" id="ARBA00004123"/>
    </source>
</evidence>
<feature type="compositionally biased region" description="Acidic residues" evidence="4">
    <location>
        <begin position="964"/>
        <end position="973"/>
    </location>
</feature>
<feature type="compositionally biased region" description="Polar residues" evidence="4">
    <location>
        <begin position="1281"/>
        <end position="1294"/>
    </location>
</feature>
<keyword evidence="7" id="KW-1185">Reference proteome</keyword>
<dbReference type="InterPro" id="IPR024146">
    <property type="entry name" value="Claspin"/>
</dbReference>
<protein>
    <recommendedName>
        <fullName evidence="5">DNA replication checkpoint mediator MRC1 domain-containing protein</fullName>
    </recommendedName>
</protein>
<feature type="region of interest" description="Disordered" evidence="4">
    <location>
        <begin position="499"/>
        <end position="622"/>
    </location>
</feature>
<feature type="compositionally biased region" description="Polar residues" evidence="4">
    <location>
        <begin position="805"/>
        <end position="814"/>
    </location>
</feature>
<dbReference type="PANTHER" id="PTHR14396:SF10">
    <property type="entry name" value="CLASPIN"/>
    <property type="match status" value="1"/>
</dbReference>
<dbReference type="Proteomes" id="UP001309876">
    <property type="component" value="Unassembled WGS sequence"/>
</dbReference>
<evidence type="ECO:0000256" key="4">
    <source>
        <dbReference type="SAM" id="MobiDB-lite"/>
    </source>
</evidence>
<comment type="subcellular location">
    <subcellularLocation>
        <location evidence="1">Nucleus</location>
    </subcellularLocation>
</comment>